<dbReference type="PROSITE" id="PS50893">
    <property type="entry name" value="ABC_TRANSPORTER_2"/>
    <property type="match status" value="2"/>
</dbReference>
<feature type="transmembrane region" description="Helical" evidence="10">
    <location>
        <begin position="882"/>
        <end position="900"/>
    </location>
</feature>
<comment type="subcellular location">
    <subcellularLocation>
        <location evidence="1">Membrane</location>
        <topology evidence="1">Multi-pass membrane protein</topology>
    </subcellularLocation>
</comment>
<feature type="transmembrane region" description="Helical" evidence="10">
    <location>
        <begin position="635"/>
        <end position="653"/>
    </location>
</feature>
<dbReference type="GO" id="GO:0016020">
    <property type="term" value="C:membrane"/>
    <property type="evidence" value="ECO:0007669"/>
    <property type="project" value="UniProtKB-SubCell"/>
</dbReference>
<dbReference type="InterPro" id="IPR027417">
    <property type="entry name" value="P-loop_NTPase"/>
</dbReference>
<feature type="domain" description="ABC transporter" evidence="11">
    <location>
        <begin position="296"/>
        <end position="535"/>
    </location>
</feature>
<dbReference type="InterPro" id="IPR013525">
    <property type="entry name" value="ABC2_TM"/>
</dbReference>
<evidence type="ECO:0000256" key="8">
    <source>
        <dbReference type="ARBA" id="ARBA00023136"/>
    </source>
</evidence>
<dbReference type="Proteomes" id="UP000008743">
    <property type="component" value="Unassembled WGS sequence"/>
</dbReference>
<keyword evidence="5" id="KW-0547">Nucleotide-binding</keyword>
<gene>
    <name evidence="12" type="ORF">CAOG_002483</name>
</gene>
<dbReference type="CDD" id="cd03232">
    <property type="entry name" value="ABCG_PDR_domain2"/>
    <property type="match status" value="1"/>
</dbReference>
<keyword evidence="13" id="KW-1185">Reference proteome</keyword>
<feature type="transmembrane region" description="Helical" evidence="10">
    <location>
        <begin position="1456"/>
        <end position="1478"/>
    </location>
</feature>
<feature type="transmembrane region" description="Helical" evidence="10">
    <location>
        <begin position="1349"/>
        <end position="1370"/>
    </location>
</feature>
<evidence type="ECO:0000256" key="1">
    <source>
        <dbReference type="ARBA" id="ARBA00004141"/>
    </source>
</evidence>
<dbReference type="STRING" id="595528.A0A0D2U899"/>
<feature type="transmembrane region" description="Helical" evidence="10">
    <location>
        <begin position="1320"/>
        <end position="1337"/>
    </location>
</feature>
<comment type="similarity">
    <text evidence="2">Belongs to the ABC transporter superfamily. ABCG family. PDR (TC 3.A.1.205) subfamily.</text>
</comment>
<dbReference type="InterPro" id="IPR017871">
    <property type="entry name" value="ABC_transporter-like_CS"/>
</dbReference>
<dbReference type="GO" id="GO:0016887">
    <property type="term" value="F:ATP hydrolysis activity"/>
    <property type="evidence" value="ECO:0007669"/>
    <property type="project" value="InterPro"/>
</dbReference>
<keyword evidence="3" id="KW-0813">Transport</keyword>
<dbReference type="FunCoup" id="A0A0D2U899">
    <property type="interactions" value="83"/>
</dbReference>
<dbReference type="InParanoid" id="A0A0D2U899"/>
<dbReference type="SMART" id="SM00382">
    <property type="entry name" value="AAA"/>
    <property type="match status" value="2"/>
</dbReference>
<dbReference type="SUPFAM" id="SSF52540">
    <property type="entry name" value="P-loop containing nucleoside triphosphate hydrolases"/>
    <property type="match status" value="2"/>
</dbReference>
<evidence type="ECO:0000256" key="3">
    <source>
        <dbReference type="ARBA" id="ARBA00022448"/>
    </source>
</evidence>
<keyword evidence="4 10" id="KW-0812">Transmembrane</keyword>
<evidence type="ECO:0000256" key="7">
    <source>
        <dbReference type="ARBA" id="ARBA00022989"/>
    </source>
</evidence>
<dbReference type="Pfam" id="PF19055">
    <property type="entry name" value="ABC2_membrane_7"/>
    <property type="match status" value="1"/>
</dbReference>
<feature type="transmembrane region" description="Helical" evidence="10">
    <location>
        <begin position="665"/>
        <end position="685"/>
    </location>
</feature>
<feature type="region of interest" description="Disordered" evidence="9">
    <location>
        <begin position="126"/>
        <end position="146"/>
    </location>
</feature>
<evidence type="ECO:0000256" key="9">
    <source>
        <dbReference type="SAM" id="MobiDB-lite"/>
    </source>
</evidence>
<evidence type="ECO:0000259" key="11">
    <source>
        <dbReference type="PROSITE" id="PS50893"/>
    </source>
</evidence>
<dbReference type="EMBL" id="KE346362">
    <property type="protein sequence ID" value="KJE91331.1"/>
    <property type="molecule type" value="Genomic_DNA"/>
</dbReference>
<dbReference type="GO" id="GO:0005524">
    <property type="term" value="F:ATP binding"/>
    <property type="evidence" value="ECO:0007669"/>
    <property type="project" value="UniProtKB-KW"/>
</dbReference>
<dbReference type="GO" id="GO:0140359">
    <property type="term" value="F:ABC-type transporter activity"/>
    <property type="evidence" value="ECO:0007669"/>
    <property type="project" value="InterPro"/>
</dbReference>
<dbReference type="eggNOG" id="KOG0065">
    <property type="taxonomic scope" value="Eukaryota"/>
</dbReference>
<evidence type="ECO:0000313" key="12">
    <source>
        <dbReference type="EMBL" id="KJE91331.1"/>
    </source>
</evidence>
<dbReference type="InterPro" id="IPR034003">
    <property type="entry name" value="ABCG_PDR_2"/>
</dbReference>
<dbReference type="Pfam" id="PF01061">
    <property type="entry name" value="ABC2_membrane"/>
    <property type="match status" value="2"/>
</dbReference>
<evidence type="ECO:0000256" key="2">
    <source>
        <dbReference type="ARBA" id="ARBA00006012"/>
    </source>
</evidence>
<dbReference type="OrthoDB" id="66620at2759"/>
<feature type="transmembrane region" description="Helical" evidence="10">
    <location>
        <begin position="771"/>
        <end position="791"/>
    </location>
</feature>
<evidence type="ECO:0000256" key="10">
    <source>
        <dbReference type="SAM" id="Phobius"/>
    </source>
</evidence>
<evidence type="ECO:0000313" key="13">
    <source>
        <dbReference type="Proteomes" id="UP000008743"/>
    </source>
</evidence>
<feature type="domain" description="ABC transporter" evidence="11">
    <location>
        <begin position="981"/>
        <end position="1228"/>
    </location>
</feature>
<dbReference type="InterPro" id="IPR003439">
    <property type="entry name" value="ABC_transporter-like_ATP-bd"/>
</dbReference>
<name>A0A0D2U899_CAPO3</name>
<dbReference type="PhylomeDB" id="A0A0D2U899"/>
<evidence type="ECO:0000256" key="4">
    <source>
        <dbReference type="ARBA" id="ARBA00022692"/>
    </source>
</evidence>
<evidence type="ECO:0000256" key="6">
    <source>
        <dbReference type="ARBA" id="ARBA00022840"/>
    </source>
</evidence>
<dbReference type="InterPro" id="IPR043926">
    <property type="entry name" value="ABCG_dom"/>
</dbReference>
<feature type="transmembrane region" description="Helical" evidence="10">
    <location>
        <begin position="1556"/>
        <end position="1577"/>
    </location>
</feature>
<evidence type="ECO:0000256" key="5">
    <source>
        <dbReference type="ARBA" id="ARBA00022741"/>
    </source>
</evidence>
<accession>A0A0D2U899</accession>
<feature type="transmembrane region" description="Helical" evidence="10">
    <location>
        <begin position="1390"/>
        <end position="1414"/>
    </location>
</feature>
<feature type="transmembrane region" description="Helical" evidence="10">
    <location>
        <begin position="1426"/>
        <end position="1444"/>
    </location>
</feature>
<feature type="transmembrane region" description="Helical" evidence="10">
    <location>
        <begin position="738"/>
        <end position="759"/>
    </location>
</feature>
<dbReference type="Pfam" id="PF00005">
    <property type="entry name" value="ABC_tran"/>
    <property type="match status" value="2"/>
</dbReference>
<reference evidence="13" key="1">
    <citation type="submission" date="2011-02" db="EMBL/GenBank/DDBJ databases">
        <title>The Genome Sequence of Capsaspora owczarzaki ATCC 30864.</title>
        <authorList>
            <person name="Russ C."/>
            <person name="Cuomo C."/>
            <person name="Burger G."/>
            <person name="Gray M.W."/>
            <person name="Holland P.W.H."/>
            <person name="King N."/>
            <person name="Lang F.B.F."/>
            <person name="Roger A.J."/>
            <person name="Ruiz-Trillo I."/>
            <person name="Young S.K."/>
            <person name="Zeng Q."/>
            <person name="Gargeya S."/>
            <person name="Alvarado L."/>
            <person name="Berlin A."/>
            <person name="Chapman S.B."/>
            <person name="Chen Z."/>
            <person name="Freedman E."/>
            <person name="Gellesch M."/>
            <person name="Goldberg J."/>
            <person name="Griggs A."/>
            <person name="Gujja S."/>
            <person name="Heilman E."/>
            <person name="Heiman D."/>
            <person name="Howarth C."/>
            <person name="Mehta T."/>
            <person name="Neiman D."/>
            <person name="Pearson M."/>
            <person name="Roberts A."/>
            <person name="Saif S."/>
            <person name="Shea T."/>
            <person name="Shenoy N."/>
            <person name="Sisk P."/>
            <person name="Stolte C."/>
            <person name="Sykes S."/>
            <person name="White J."/>
            <person name="Yandava C."/>
            <person name="Haas B."/>
            <person name="Nusbaum C."/>
            <person name="Birren B."/>
        </authorList>
    </citation>
    <scope>NUCLEOTIDE SEQUENCE</scope>
    <source>
        <strain evidence="13">ATCC 30864</strain>
    </source>
</reference>
<sequence>MRLQPSSPANGRRSNCLHGGNVRLASNRNPRGFGIFFFFLRSGINKHLHAGFYWHLKGTANILGQSSSLYFHLLYLTRSRIDQSRPVASFLTRLKKKVEEKKQANLTMVLPSENTVPMVQINLETAEDGETNERPRSDSYSHAVGVGKHTPNLVEMREVGRGASAATESPRSTAMLSVMEARLDPSRGSHTDPKRVLYPRDFKQAYRGQSMSDQSDDSLLVSRATSEARLSADSETSSLVTDPKDPQFDMRHYYVDFVERFFPGRMLGAFIEFRELNYSAMVSTDVNVKTLWTDFLQTTRLRPSPPSKQFKILDNISGYLEPGDMVAILGGPLSGKSTLIKAIADRLPEKIGGSIRVNGQQVPENFNRICGYVPQIDVHNPTLTVRETFEFAAELQLPREMPTEEKSRHIDVILKLLGLEHAANTLVGNPLIRGVSGGEKKRVTVGIEMLKTPNMLLLDEPTTGLDSAAAYNVLSHVRSIADVGFPCMAALLQPSRELYELFNRVLILSQGSIVYFGPREKALDHFASLGLHCPEAMNPAEFLAQCCDHPEKFVSPELSVQLSTSFFVEKYKSSDMYASLGRRLWKGVAPRDSPPAAHVENFGKYPTELWRQFKLTLRRALKMQFRDPASFQARIGRGIIMGLLLGLVFLQLGNDQLDARNKLGVAMVVVGHLGFMSTASIPQLLEERAVYLSQRKAKYFQPFAYFMAVNIADLPILFIEGSLFSVMVYFIVGLQAEAGAFFYFYFMAVAAALWSTTLSRGLSAVMPSFNIANAVIPSIIVMFFLFAGFLLPPDAIRNFWIWMYWISPMHYAIEGLALNEFSGRMIDCSPSQLIPPSSSPLFNLPFADGGFNGTQVCPFPTGDGFLQSYGMNLGDTWKTWDIIIVYIYWLAALVVSFFCIKYPREVDLHNPHLDDEDSRTRRRELLAKKIVERRATDAAFAQGLLAHTQQMVEEGRSASDAAASVHAAVVARLAPEQKAFMEFSDLKYQVQAMGDDKKLYTKTLLTDINGYVKPGMLVALMGPSGAGKTTLLDVLADRKTGGTATGSILVNGAPRNEYFKRISGYCEQQDIHFSQHTVKEAITFAAMCRLPDSLSVEEKHARVHKVMYELDMEDIADDLIGTMTEGGLSPEQRKRLTIAVELVADPPLLFLDEPTSGLDAFGAALVMNKIRQIAQTGRAVICTIHQPSAEIFGMFDHLLLLKKGGFQVFFGPVGEGASLLLAYVKKHFGIAFEHDRNVADWVLDTVCETDSVDSAQQWCESVQYRQTKDALAKGVCTPDVRPPHFADAQFASSFRTQIQQVFARTWLMTWRNPAVFKTRLATFIVVSLVLGSLFWQLEYNPIGANGRVGMMFFTVVFAAFISQSAIGDVLELRAVFYREKASGTYRTSALSLSLLLCDYPFHIIYMLCYTLPFYWMSGMSSEPGRFFYFMLIFFVTYMSSYTYAQSIAVFSANAAVANVIAPTLSTFFFLLSGFFIPLESMSWVWRWFAYINYLFYAVEALTVNEFRGIDLECTGGAAVPIVNPYNSTEVNYFCAINSGDDLLNQFNLADRLWGDFGILVGFYAAFAALVLLGLRYYSALKR</sequence>
<keyword evidence="7 10" id="KW-1133">Transmembrane helix</keyword>
<dbReference type="PROSITE" id="PS00211">
    <property type="entry name" value="ABC_TRANSPORTER_1"/>
    <property type="match status" value="1"/>
</dbReference>
<dbReference type="Gene3D" id="3.40.50.300">
    <property type="entry name" value="P-loop containing nucleotide triphosphate hydrolases"/>
    <property type="match status" value="2"/>
</dbReference>
<keyword evidence="6 12" id="KW-0067">ATP-binding</keyword>
<protein>
    <submittedName>
        <fullName evidence="12">ATP-binding cassette transporter</fullName>
    </submittedName>
</protein>
<dbReference type="InterPro" id="IPR003593">
    <property type="entry name" value="AAA+_ATPase"/>
</dbReference>
<dbReference type="PANTHER" id="PTHR19241">
    <property type="entry name" value="ATP-BINDING CASSETTE TRANSPORTER"/>
    <property type="match status" value="1"/>
</dbReference>
<keyword evidence="8 10" id="KW-0472">Membrane</keyword>
<proteinExistence type="inferred from homology"/>
<feature type="transmembrane region" description="Helical" evidence="10">
    <location>
        <begin position="705"/>
        <end position="732"/>
    </location>
</feature>
<organism evidence="12 13">
    <name type="scientific">Capsaspora owczarzaki (strain ATCC 30864)</name>
    <dbReference type="NCBI Taxonomy" id="595528"/>
    <lineage>
        <taxon>Eukaryota</taxon>
        <taxon>Filasterea</taxon>
        <taxon>Capsaspora</taxon>
    </lineage>
</organism>